<organism evidence="2 3">
    <name type="scientific">Phototrophicus methaneseepsis</name>
    <dbReference type="NCBI Taxonomy" id="2710758"/>
    <lineage>
        <taxon>Bacteria</taxon>
        <taxon>Bacillati</taxon>
        <taxon>Chloroflexota</taxon>
        <taxon>Candidatus Thermofontia</taxon>
        <taxon>Phototrophicales</taxon>
        <taxon>Phototrophicaceae</taxon>
        <taxon>Phototrophicus</taxon>
    </lineage>
</organism>
<sequence>MNLTDIAASIPEYDHFLTVDEMTESNHRLAEAYPDLVSIRTIGETRRGDPIEMLTIQGGPLQALAFGGPHPNEPIGCMTLEYLTKRLCEDDELRNELGFTWHIIKSIDSDGMRLNEGWFKGPFTPANYARNFFRPASHDQVEWTFPIDYKTLHFHSPIPETQALMSVIDELQPTLLYSLHNAGFGGVYYYTSGGSDELFKLFHEIPSWFNLNLDLGEPEVNYAVQLAPAIYKMLTVREGYDYMAENGIEDPAKEITSGGSSAEYSEKYGSHVLVVELPYYDDPRVNDQTETDMLRRDAILQGLDDQDAFDKWVEDQLDTTESELSQETLISRAVFAFIKRGKTSREASRQWAKTAEETNRPATQAEVFSNLLISRFYRLLTLGMYARVMDDEVANGNTSEIILNSQKAARQRFEEQATALENDLDYRALPIRSLVGVQVCAGLATAAYLRDLAAEKQ</sequence>
<feature type="domain" description="Peptidase M14" evidence="1">
    <location>
        <begin position="27"/>
        <end position="193"/>
    </location>
</feature>
<name>A0A7S8EDF0_9CHLR</name>
<dbReference type="GO" id="GO:0008270">
    <property type="term" value="F:zinc ion binding"/>
    <property type="evidence" value="ECO:0007669"/>
    <property type="project" value="InterPro"/>
</dbReference>
<gene>
    <name evidence="2" type="ORF">G4Y79_11380</name>
</gene>
<evidence type="ECO:0000313" key="2">
    <source>
        <dbReference type="EMBL" id="QPC84937.1"/>
    </source>
</evidence>
<dbReference type="InterPro" id="IPR000834">
    <property type="entry name" value="Peptidase_M14"/>
</dbReference>
<evidence type="ECO:0000313" key="3">
    <source>
        <dbReference type="Proteomes" id="UP000594468"/>
    </source>
</evidence>
<protein>
    <recommendedName>
        <fullName evidence="1">Peptidase M14 domain-containing protein</fullName>
    </recommendedName>
</protein>
<evidence type="ECO:0000259" key="1">
    <source>
        <dbReference type="Pfam" id="PF00246"/>
    </source>
</evidence>
<dbReference type="Proteomes" id="UP000594468">
    <property type="component" value="Chromosome"/>
</dbReference>
<reference evidence="2 3" key="1">
    <citation type="submission" date="2020-02" db="EMBL/GenBank/DDBJ databases">
        <authorList>
            <person name="Zheng R.K."/>
            <person name="Sun C.M."/>
        </authorList>
    </citation>
    <scope>NUCLEOTIDE SEQUENCE [LARGE SCALE GENOMIC DNA]</scope>
    <source>
        <strain evidence="3">rifampicinis</strain>
    </source>
</reference>
<dbReference type="Pfam" id="PF00246">
    <property type="entry name" value="Peptidase_M14"/>
    <property type="match status" value="1"/>
</dbReference>
<dbReference type="SUPFAM" id="SSF53187">
    <property type="entry name" value="Zn-dependent exopeptidases"/>
    <property type="match status" value="1"/>
</dbReference>
<dbReference type="GO" id="GO:0004181">
    <property type="term" value="F:metallocarboxypeptidase activity"/>
    <property type="evidence" value="ECO:0007669"/>
    <property type="project" value="InterPro"/>
</dbReference>
<proteinExistence type="predicted"/>
<dbReference type="GO" id="GO:0006508">
    <property type="term" value="P:proteolysis"/>
    <property type="evidence" value="ECO:0007669"/>
    <property type="project" value="InterPro"/>
</dbReference>
<keyword evidence="3" id="KW-1185">Reference proteome</keyword>
<dbReference type="KEGG" id="pmet:G4Y79_11380"/>
<accession>A0A7S8EDF0</accession>
<dbReference type="EMBL" id="CP062983">
    <property type="protein sequence ID" value="QPC84937.1"/>
    <property type="molecule type" value="Genomic_DNA"/>
</dbReference>
<dbReference type="AlphaFoldDB" id="A0A7S8EDF0"/>
<dbReference type="RefSeq" id="WP_195173000.1">
    <property type="nucleotide sequence ID" value="NZ_CP062983.1"/>
</dbReference>
<dbReference type="Gene3D" id="3.40.630.10">
    <property type="entry name" value="Zn peptidases"/>
    <property type="match status" value="1"/>
</dbReference>